<dbReference type="EMBL" id="JACHVU010000002">
    <property type="protein sequence ID" value="MBB2989641.1"/>
    <property type="molecule type" value="Genomic_DNA"/>
</dbReference>
<dbReference type="Proteomes" id="UP000550501">
    <property type="component" value="Unassembled WGS sequence"/>
</dbReference>
<feature type="transmembrane region" description="Helical" evidence="2">
    <location>
        <begin position="26"/>
        <end position="47"/>
    </location>
</feature>
<evidence type="ECO:0008006" key="5">
    <source>
        <dbReference type="Google" id="ProtNLM"/>
    </source>
</evidence>
<dbReference type="InterPro" id="IPR012338">
    <property type="entry name" value="Beta-lactam/transpept-like"/>
</dbReference>
<evidence type="ECO:0000256" key="2">
    <source>
        <dbReference type="SAM" id="Phobius"/>
    </source>
</evidence>
<evidence type="ECO:0000313" key="3">
    <source>
        <dbReference type="EMBL" id="MBB2989641.1"/>
    </source>
</evidence>
<feature type="compositionally biased region" description="Pro residues" evidence="1">
    <location>
        <begin position="70"/>
        <end position="81"/>
    </location>
</feature>
<proteinExistence type="predicted"/>
<feature type="region of interest" description="Disordered" evidence="1">
    <location>
        <begin position="54"/>
        <end position="84"/>
    </location>
</feature>
<evidence type="ECO:0000256" key="1">
    <source>
        <dbReference type="SAM" id="MobiDB-lite"/>
    </source>
</evidence>
<keyword evidence="4" id="KW-1185">Reference proteome</keyword>
<accession>A0A839QAQ7</accession>
<reference evidence="3 4" key="1">
    <citation type="submission" date="2020-08" db="EMBL/GenBank/DDBJ databases">
        <title>The Agave Microbiome: Exploring the role of microbial communities in plant adaptations to desert environments.</title>
        <authorList>
            <person name="Partida-Martinez L.P."/>
        </authorList>
    </citation>
    <scope>NUCLEOTIDE SEQUENCE [LARGE SCALE GENOMIC DNA]</scope>
    <source>
        <strain evidence="3 4">AT2.18</strain>
    </source>
</reference>
<dbReference type="AlphaFoldDB" id="A0A839QAQ7"/>
<gene>
    <name evidence="3" type="ORF">FHR72_001104</name>
</gene>
<protein>
    <recommendedName>
        <fullName evidence="5">Serine hydrolase</fullName>
    </recommendedName>
</protein>
<comment type="caution">
    <text evidence="3">The sequence shown here is derived from an EMBL/GenBank/DDBJ whole genome shotgun (WGS) entry which is preliminary data.</text>
</comment>
<organism evidence="3 4">
    <name type="scientific">Mycolicibacterium iranicum</name>
    <name type="common">Mycobacterium iranicum</name>
    <dbReference type="NCBI Taxonomy" id="912594"/>
    <lineage>
        <taxon>Bacteria</taxon>
        <taxon>Bacillati</taxon>
        <taxon>Actinomycetota</taxon>
        <taxon>Actinomycetes</taxon>
        <taxon>Mycobacteriales</taxon>
        <taxon>Mycobacteriaceae</taxon>
        <taxon>Mycolicibacterium</taxon>
    </lineage>
</organism>
<evidence type="ECO:0000313" key="4">
    <source>
        <dbReference type="Proteomes" id="UP000550501"/>
    </source>
</evidence>
<sequence length="326" mass="33578">MNHDPRNSRREPQGGRAPRTLDRIRGVLLAMLVGCVVAAGGALYFLVLPESAQSSTQPDADPVTAAGSEQPPPGPFEPIAPPLTLSTTVPEVTSLADSFGALSPLVDGEVGVAIAPIGKGSAELFGDVGTGPAWSTSKVPVVMAAEREHGSLTASMAAAITRSDNAAAEEVWTSLGVPETAAAKVEAVLREAGVSTVVQSERIRPGYTAFGQTIWSLQDQATFVANAACDPRSASVLNLMGQIEPGQSWGLGRIPGSKFKGGWGPSESGAYLVRQFGLVPTTDGEVAIAIAVRPASGSFEAGTQALDIVADWIADHLSQMPLGRCA</sequence>
<keyword evidence="2" id="KW-0812">Transmembrane</keyword>
<keyword evidence="2" id="KW-1133">Transmembrane helix</keyword>
<dbReference type="Gene3D" id="3.40.710.10">
    <property type="entry name" value="DD-peptidase/beta-lactamase superfamily"/>
    <property type="match status" value="1"/>
</dbReference>
<name>A0A839QAQ7_MYCIR</name>
<dbReference type="SUPFAM" id="SSF56601">
    <property type="entry name" value="beta-lactamase/transpeptidase-like"/>
    <property type="match status" value="1"/>
</dbReference>
<keyword evidence="2" id="KW-0472">Membrane</keyword>